<name>A0A6I2UC41_9FIRM</name>
<feature type="chain" id="PRO_5038591056" description="DUF5050 domain-containing protein" evidence="1">
    <location>
        <begin position="21"/>
        <end position="433"/>
    </location>
</feature>
<organism evidence="2 3">
    <name type="scientific">Ruthenibacterium lactatiformans</name>
    <dbReference type="NCBI Taxonomy" id="1550024"/>
    <lineage>
        <taxon>Bacteria</taxon>
        <taxon>Bacillati</taxon>
        <taxon>Bacillota</taxon>
        <taxon>Clostridia</taxon>
        <taxon>Eubacteriales</taxon>
        <taxon>Oscillospiraceae</taxon>
        <taxon>Ruthenibacterium</taxon>
    </lineage>
</organism>
<protein>
    <recommendedName>
        <fullName evidence="4">DUF5050 domain-containing protein</fullName>
    </recommendedName>
</protein>
<dbReference type="Proteomes" id="UP000431913">
    <property type="component" value="Unassembled WGS sequence"/>
</dbReference>
<gene>
    <name evidence="2" type="ORF">FYJ76_17020</name>
</gene>
<reference evidence="2 3" key="1">
    <citation type="submission" date="2019-08" db="EMBL/GenBank/DDBJ databases">
        <title>In-depth cultivation of the pig gut microbiome towards novel bacterial diversity and tailored functional studies.</title>
        <authorList>
            <person name="Wylensek D."/>
            <person name="Hitch T.C.A."/>
            <person name="Clavel T."/>
        </authorList>
    </citation>
    <scope>NUCLEOTIDE SEQUENCE [LARGE SCALE GENOMIC DNA]</scope>
    <source>
        <strain evidence="2 3">WCA3-601-WT-6J</strain>
    </source>
</reference>
<evidence type="ECO:0000256" key="1">
    <source>
        <dbReference type="SAM" id="SignalP"/>
    </source>
</evidence>
<evidence type="ECO:0008006" key="4">
    <source>
        <dbReference type="Google" id="ProtNLM"/>
    </source>
</evidence>
<dbReference type="AlphaFoldDB" id="A0A6I2UC41"/>
<dbReference type="SUPFAM" id="SSF50978">
    <property type="entry name" value="WD40 repeat-like"/>
    <property type="match status" value="1"/>
</dbReference>
<evidence type="ECO:0000313" key="3">
    <source>
        <dbReference type="Proteomes" id="UP000431913"/>
    </source>
</evidence>
<dbReference type="PROSITE" id="PS51257">
    <property type="entry name" value="PROKAR_LIPOPROTEIN"/>
    <property type="match status" value="1"/>
</dbReference>
<accession>A0A6I2UC41</accession>
<sequence length="433" mass="47874">MSKICIALFFLIFLMSGCHTFSFPTSDSFSDISSSDDLPQSEAEPSEIHFFGTLASGNGDGAETENGFFYIEPQTSSYANIQYIDFSNKTQFTLCSSLSCTHNNENCTSYLEWSGGYPYLAANSSKIILTSANAGAANEKMYHQKALPNIQIADLTGANRKTLVTLSANEDIQIGTACNEEYLYLIKKRVNGTSSIMDLCKVSLSNGALQTICRLPNGNSFILGAQNKYIIVVCYSPAPNGNLYSPSQVASYMCFDMGTEKCISQKEILINSLSSSNQNFVSGTTLYSFSPVDNTLSIYDLKNGQTVRSIPSFFEKEIEMGQIDIVLDKNILFSEMFVGDEDEITSIRFDLSTGRQTPFTLYGEYGINTGRLFPIVPSCSLKDEYLAVYKCDFLDAFLGDDSGMPIGILRPNFTFISKESYWSGIPEYNHLKQ</sequence>
<dbReference type="EMBL" id="VUNJ01000043">
    <property type="protein sequence ID" value="MST93608.1"/>
    <property type="molecule type" value="Genomic_DNA"/>
</dbReference>
<comment type="caution">
    <text evidence="2">The sequence shown here is derived from an EMBL/GenBank/DDBJ whole genome shotgun (WGS) entry which is preliminary data.</text>
</comment>
<dbReference type="RefSeq" id="WP_154524266.1">
    <property type="nucleotide sequence ID" value="NZ_VUNJ01000043.1"/>
</dbReference>
<dbReference type="InterPro" id="IPR036322">
    <property type="entry name" value="WD40_repeat_dom_sf"/>
</dbReference>
<keyword evidence="1" id="KW-0732">Signal</keyword>
<evidence type="ECO:0000313" key="2">
    <source>
        <dbReference type="EMBL" id="MST93608.1"/>
    </source>
</evidence>
<feature type="signal peptide" evidence="1">
    <location>
        <begin position="1"/>
        <end position="20"/>
    </location>
</feature>
<proteinExistence type="predicted"/>